<dbReference type="eggNOG" id="KOG3142">
    <property type="taxonomic scope" value="Eukaryota"/>
</dbReference>
<accession>D8SQ65</accession>
<evidence type="ECO:0000256" key="4">
    <source>
        <dbReference type="ARBA" id="ARBA00022692"/>
    </source>
</evidence>
<gene>
    <name evidence="8" type="ORF">SELMODRAFT_158468</name>
    <name evidence="9" type="ORF">SELMODRAFT_271785</name>
</gene>
<dbReference type="PANTHER" id="PTHR19317">
    <property type="entry name" value="PRENYLATED RAB ACCEPTOR 1-RELATED"/>
    <property type="match status" value="1"/>
</dbReference>
<evidence type="ECO:0000256" key="5">
    <source>
        <dbReference type="ARBA" id="ARBA00022989"/>
    </source>
</evidence>
<dbReference type="STRING" id="88036.D8SQ65"/>
<dbReference type="EMBL" id="GL377643">
    <property type="protein sequence ID" value="EFJ11885.1"/>
    <property type="molecule type" value="Genomic_DNA"/>
</dbReference>
<evidence type="ECO:0000256" key="3">
    <source>
        <dbReference type="ARBA" id="ARBA00006483"/>
    </source>
</evidence>
<dbReference type="Gramene" id="EFJ13402">
    <property type="protein sequence ID" value="EFJ13402"/>
    <property type="gene ID" value="SELMODRAFT_271785"/>
</dbReference>
<dbReference type="Gramene" id="EFJ11885">
    <property type="protein sequence ID" value="EFJ11885"/>
    <property type="gene ID" value="SELMODRAFT_158468"/>
</dbReference>
<keyword evidence="10" id="KW-1185">Reference proteome</keyword>
<keyword evidence="6 7" id="KW-0472">Membrane</keyword>
<evidence type="ECO:0000313" key="9">
    <source>
        <dbReference type="EMBL" id="EFJ13402.1"/>
    </source>
</evidence>
<dbReference type="GO" id="GO:0016020">
    <property type="term" value="C:membrane"/>
    <property type="evidence" value="ECO:0007669"/>
    <property type="project" value="UniProtKB-SubCell"/>
</dbReference>
<dbReference type="EMBL" id="GL377633">
    <property type="protein sequence ID" value="EFJ13402.1"/>
    <property type="molecule type" value="Genomic_DNA"/>
</dbReference>
<dbReference type="GO" id="GO:0016192">
    <property type="term" value="P:vesicle-mediated transport"/>
    <property type="evidence" value="ECO:0000318"/>
    <property type="project" value="GO_Central"/>
</dbReference>
<dbReference type="AlphaFoldDB" id="D8SQ65"/>
<dbReference type="HOGENOM" id="CLU_060198_1_0_1"/>
<dbReference type="KEGG" id="smo:SELMODRAFT_158468"/>
<dbReference type="FunCoup" id="D8SQ65">
    <property type="interactions" value="3364"/>
</dbReference>
<evidence type="ECO:0000256" key="1">
    <source>
        <dbReference type="ARBA" id="ARBA00002501"/>
    </source>
</evidence>
<dbReference type="InterPro" id="IPR004895">
    <property type="entry name" value="Prenylated_rab_accept_PRA1"/>
</dbReference>
<evidence type="ECO:0000256" key="6">
    <source>
        <dbReference type="ARBA" id="ARBA00023136"/>
    </source>
</evidence>
<organism evidence="10">
    <name type="scientific">Selaginella moellendorffii</name>
    <name type="common">Spikemoss</name>
    <dbReference type="NCBI Taxonomy" id="88036"/>
    <lineage>
        <taxon>Eukaryota</taxon>
        <taxon>Viridiplantae</taxon>
        <taxon>Streptophyta</taxon>
        <taxon>Embryophyta</taxon>
        <taxon>Tracheophyta</taxon>
        <taxon>Lycopodiopsida</taxon>
        <taxon>Selaginellales</taxon>
        <taxon>Selaginellaceae</taxon>
        <taxon>Selaginella</taxon>
    </lineage>
</organism>
<keyword evidence="4 7" id="KW-0812">Transmembrane</keyword>
<dbReference type="OrthoDB" id="63113at2759"/>
<dbReference type="Pfam" id="PF03208">
    <property type="entry name" value="PRA1"/>
    <property type="match status" value="1"/>
</dbReference>
<dbReference type="GO" id="GO:0005783">
    <property type="term" value="C:endoplasmic reticulum"/>
    <property type="evidence" value="ECO:0000318"/>
    <property type="project" value="GO_Central"/>
</dbReference>
<dbReference type="Proteomes" id="UP000001514">
    <property type="component" value="Unassembled WGS sequence"/>
</dbReference>
<evidence type="ECO:0000256" key="7">
    <source>
        <dbReference type="RuleBase" id="RU363107"/>
    </source>
</evidence>
<dbReference type="InParanoid" id="D8SQ65"/>
<keyword evidence="7" id="KW-0813">Transport</keyword>
<feature type="transmembrane region" description="Helical" evidence="7">
    <location>
        <begin position="73"/>
        <end position="105"/>
    </location>
</feature>
<comment type="subcellular location">
    <subcellularLocation>
        <location evidence="2 7">Membrane</location>
        <topology evidence="2 7">Multi-pass membrane protein</topology>
    </subcellularLocation>
</comment>
<protein>
    <recommendedName>
        <fullName evidence="7">PRA1 family protein</fullName>
    </recommendedName>
</protein>
<dbReference type="OMA" id="VNYVCIV"/>
<dbReference type="KEGG" id="smo:SELMODRAFT_271785"/>
<sequence>MMASSVATQQQSLAPTPAARAFLSRLSDGMKMAVAQRRPWKELVDRNSLAKPESLSDALGRIRKNIGYFKINYILVVLGCIAASLVYHPLSLLTLGVLAFMWYYLYLVRTEPVVLFNRSFSEREVMILMGIVSVVVVFLLSDVGSLLLSALTIGAVAVSLHGAFRVPDDLFLDEQEGGAGFLSFLGSTSSTNPPVASHV</sequence>
<evidence type="ECO:0000256" key="2">
    <source>
        <dbReference type="ARBA" id="ARBA00004141"/>
    </source>
</evidence>
<evidence type="ECO:0000313" key="10">
    <source>
        <dbReference type="Proteomes" id="UP000001514"/>
    </source>
</evidence>
<evidence type="ECO:0000313" key="8">
    <source>
        <dbReference type="EMBL" id="EFJ11885.1"/>
    </source>
</evidence>
<dbReference type="PANTHER" id="PTHR19317:SF0">
    <property type="entry name" value="PRENYLATED RAB ACCEPTOR PROTEIN 1"/>
    <property type="match status" value="1"/>
</dbReference>
<comment type="function">
    <text evidence="1 7">May be involved in both secretory and endocytic intracellular trafficking in the endosomal/prevacuolar compartments.</text>
</comment>
<name>D8SQ65_SELML</name>
<comment type="similarity">
    <text evidence="3 7">Belongs to the PRA1 family.</text>
</comment>
<dbReference type="GO" id="GO:0005794">
    <property type="term" value="C:Golgi apparatus"/>
    <property type="evidence" value="ECO:0000318"/>
    <property type="project" value="GO_Central"/>
</dbReference>
<reference evidence="9 10" key="1">
    <citation type="journal article" date="2011" name="Science">
        <title>The Selaginella genome identifies genetic changes associated with the evolution of vascular plants.</title>
        <authorList>
            <person name="Banks J.A."/>
            <person name="Nishiyama T."/>
            <person name="Hasebe M."/>
            <person name="Bowman J.L."/>
            <person name="Gribskov M."/>
            <person name="dePamphilis C."/>
            <person name="Albert V.A."/>
            <person name="Aono N."/>
            <person name="Aoyama T."/>
            <person name="Ambrose B.A."/>
            <person name="Ashton N.W."/>
            <person name="Axtell M.J."/>
            <person name="Barker E."/>
            <person name="Barker M.S."/>
            <person name="Bennetzen J.L."/>
            <person name="Bonawitz N.D."/>
            <person name="Chapple C."/>
            <person name="Cheng C."/>
            <person name="Correa L.G."/>
            <person name="Dacre M."/>
            <person name="DeBarry J."/>
            <person name="Dreyer I."/>
            <person name="Elias M."/>
            <person name="Engstrom E.M."/>
            <person name="Estelle M."/>
            <person name="Feng L."/>
            <person name="Finet C."/>
            <person name="Floyd S.K."/>
            <person name="Frommer W.B."/>
            <person name="Fujita T."/>
            <person name="Gramzow L."/>
            <person name="Gutensohn M."/>
            <person name="Harholt J."/>
            <person name="Hattori M."/>
            <person name="Heyl A."/>
            <person name="Hirai T."/>
            <person name="Hiwatashi Y."/>
            <person name="Ishikawa M."/>
            <person name="Iwata M."/>
            <person name="Karol K.G."/>
            <person name="Koehler B."/>
            <person name="Kolukisaoglu U."/>
            <person name="Kubo M."/>
            <person name="Kurata T."/>
            <person name="Lalonde S."/>
            <person name="Li K."/>
            <person name="Li Y."/>
            <person name="Litt A."/>
            <person name="Lyons E."/>
            <person name="Manning G."/>
            <person name="Maruyama T."/>
            <person name="Michael T.P."/>
            <person name="Mikami K."/>
            <person name="Miyazaki S."/>
            <person name="Morinaga S."/>
            <person name="Murata T."/>
            <person name="Mueller-Roeber B."/>
            <person name="Nelson D.R."/>
            <person name="Obara M."/>
            <person name="Oguri Y."/>
            <person name="Olmstead R.G."/>
            <person name="Onodera N."/>
            <person name="Petersen B.L."/>
            <person name="Pils B."/>
            <person name="Prigge M."/>
            <person name="Rensing S.A."/>
            <person name="Riano-Pachon D.M."/>
            <person name="Roberts A.W."/>
            <person name="Sato Y."/>
            <person name="Scheller H.V."/>
            <person name="Schulz B."/>
            <person name="Schulz C."/>
            <person name="Shakirov E.V."/>
            <person name="Shibagaki N."/>
            <person name="Shinohara N."/>
            <person name="Shippen D.E."/>
            <person name="Soerensen I."/>
            <person name="Sotooka R."/>
            <person name="Sugimoto N."/>
            <person name="Sugita M."/>
            <person name="Sumikawa N."/>
            <person name="Tanurdzic M."/>
            <person name="Theissen G."/>
            <person name="Ulvskov P."/>
            <person name="Wakazuki S."/>
            <person name="Weng J.K."/>
            <person name="Willats W.W."/>
            <person name="Wipf D."/>
            <person name="Wolf P.G."/>
            <person name="Yang L."/>
            <person name="Zimmer A.D."/>
            <person name="Zhu Q."/>
            <person name="Mitros T."/>
            <person name="Hellsten U."/>
            <person name="Loque D."/>
            <person name="Otillar R."/>
            <person name="Salamov A."/>
            <person name="Schmutz J."/>
            <person name="Shapiro H."/>
            <person name="Lindquist E."/>
            <person name="Lucas S."/>
            <person name="Rokhsar D."/>
            <person name="Grigoriev I.V."/>
        </authorList>
    </citation>
    <scope>NUCLEOTIDE SEQUENCE [LARGE SCALE GENOMIC DNA]</scope>
</reference>
<keyword evidence="5 7" id="KW-1133">Transmembrane helix</keyword>
<proteinExistence type="inferred from homology"/>
<feature type="transmembrane region" description="Helical" evidence="7">
    <location>
        <begin position="125"/>
        <end position="158"/>
    </location>
</feature>